<dbReference type="InterPro" id="IPR002562">
    <property type="entry name" value="3'-5'_exonuclease_dom"/>
</dbReference>
<dbReference type="InterPro" id="IPR052144">
    <property type="entry name" value="piRNA_biogenesis_EXD1"/>
</dbReference>
<gene>
    <name evidence="3" type="ORF">F2P81_003617</name>
</gene>
<dbReference type="PANTHER" id="PTHR46628">
    <property type="entry name" value="PIRNA BIOGENESIS PROTEIN EXD1"/>
    <property type="match status" value="1"/>
</dbReference>
<feature type="compositionally biased region" description="Polar residues" evidence="1">
    <location>
        <begin position="420"/>
        <end position="435"/>
    </location>
</feature>
<accession>A0A6A4THY2</accession>
<feature type="domain" description="3'-5' exonuclease" evidence="2">
    <location>
        <begin position="161"/>
        <end position="231"/>
    </location>
</feature>
<dbReference type="GO" id="GO:1990923">
    <property type="term" value="C:PET complex"/>
    <property type="evidence" value="ECO:0007669"/>
    <property type="project" value="TreeGrafter"/>
</dbReference>
<proteinExistence type="predicted"/>
<protein>
    <recommendedName>
        <fullName evidence="2">3'-5' exonuclease domain-containing protein</fullName>
    </recommendedName>
</protein>
<dbReference type="Pfam" id="PF01612">
    <property type="entry name" value="DNA_pol_A_exo1"/>
    <property type="match status" value="1"/>
</dbReference>
<dbReference type="PANTHER" id="PTHR46628:SF1">
    <property type="entry name" value="PIRNA BIOGENESIS PROTEIN EXD1"/>
    <property type="match status" value="1"/>
</dbReference>
<organism evidence="3 4">
    <name type="scientific">Scophthalmus maximus</name>
    <name type="common">Turbot</name>
    <name type="synonym">Psetta maxima</name>
    <dbReference type="NCBI Taxonomy" id="52904"/>
    <lineage>
        <taxon>Eukaryota</taxon>
        <taxon>Metazoa</taxon>
        <taxon>Chordata</taxon>
        <taxon>Craniata</taxon>
        <taxon>Vertebrata</taxon>
        <taxon>Euteleostomi</taxon>
        <taxon>Actinopterygii</taxon>
        <taxon>Neopterygii</taxon>
        <taxon>Teleostei</taxon>
        <taxon>Neoteleostei</taxon>
        <taxon>Acanthomorphata</taxon>
        <taxon>Carangaria</taxon>
        <taxon>Pleuronectiformes</taxon>
        <taxon>Pleuronectoidei</taxon>
        <taxon>Scophthalmidae</taxon>
        <taxon>Scophthalmus</taxon>
    </lineage>
</organism>
<evidence type="ECO:0000313" key="3">
    <source>
        <dbReference type="EMBL" id="KAF0044459.1"/>
    </source>
</evidence>
<dbReference type="SUPFAM" id="SSF53098">
    <property type="entry name" value="Ribonuclease H-like"/>
    <property type="match status" value="1"/>
</dbReference>
<dbReference type="InterPro" id="IPR036397">
    <property type="entry name" value="RNaseH_sf"/>
</dbReference>
<feature type="region of interest" description="Disordered" evidence="1">
    <location>
        <begin position="376"/>
        <end position="438"/>
    </location>
</feature>
<name>A0A6A4THY2_SCOMX</name>
<feature type="region of interest" description="Disordered" evidence="1">
    <location>
        <begin position="520"/>
        <end position="553"/>
    </location>
</feature>
<evidence type="ECO:0000313" key="4">
    <source>
        <dbReference type="Proteomes" id="UP000438429"/>
    </source>
</evidence>
<evidence type="ECO:0000256" key="1">
    <source>
        <dbReference type="SAM" id="MobiDB-lite"/>
    </source>
</evidence>
<comment type="caution">
    <text evidence="3">The sequence shown here is derived from an EMBL/GenBank/DDBJ whole genome shotgun (WGS) entry which is preliminary data.</text>
</comment>
<dbReference type="Gene3D" id="3.30.420.10">
    <property type="entry name" value="Ribonuclease H-like superfamily/Ribonuclease H"/>
    <property type="match status" value="1"/>
</dbReference>
<dbReference type="EMBL" id="VEVO01000003">
    <property type="protein sequence ID" value="KAF0044459.1"/>
    <property type="molecule type" value="Genomic_DNA"/>
</dbReference>
<reference evidence="3 4" key="1">
    <citation type="submission" date="2019-06" db="EMBL/GenBank/DDBJ databases">
        <title>Draft genomes of female and male turbot (Scophthalmus maximus).</title>
        <authorList>
            <person name="Xu H."/>
            <person name="Xu X.-W."/>
            <person name="Shao C."/>
            <person name="Chen S."/>
        </authorList>
    </citation>
    <scope>NUCLEOTIDE SEQUENCE [LARGE SCALE GENOMIC DNA]</scope>
    <source>
        <strain evidence="3">Ysfricsl-2016a</strain>
        <tissue evidence="3">Blood</tissue>
    </source>
</reference>
<sequence length="553" mass="61725">MVVDDVQFMNVLKGKRVKLTLRTSSYLGVVQRINPNKTLVLADVVIVSNGSKIPGSKIFFGHEIVNVEFPHEASRDSGNVPDHRPDHLNVEKFQPYRKMMTMDHDEEEEEYINFVVIDEFHDKFGPAIATKNKVYLFDILLLGAQAFRNGLSMILENKHILKIATKNKVYLFDILLLGAQAFRNGLSMILENKHILKVMHDCRTIAGCLIAQFGVKLTNVFDTQVADVMCFHSETGGFLPDRVSTLQEAVNLHLKVPSSQLLSLQMKSQLTKEENEMWRKRPCSVILLKVMALSVIHLQPLRLVLLDTLMTDYMTLVDSYLNSSHYQPDELGHAIMESVLELPKELRQLQQMHQERQEWAANHYTRTEQGLLARFKHPTKSPFKTPPATEEVSQTQAGAFRPATVESALSEHRAPCPKKQPTSPQKVTSVSSTDVHASPDPAARAAFTATVSDFGKEMPPVSPQSVGIGRGHTEVPMNTMGRGRPVGKEQSPQYTLPAIGRGFLLQMPPAQIPREISDRMETTPSHSVATDLPKETSGSGGDASAATLQSFRY</sequence>
<dbReference type="GO" id="GO:0008408">
    <property type="term" value="F:3'-5' exonuclease activity"/>
    <property type="evidence" value="ECO:0007669"/>
    <property type="project" value="InterPro"/>
</dbReference>
<dbReference type="InterPro" id="IPR012337">
    <property type="entry name" value="RNaseH-like_sf"/>
</dbReference>
<dbReference type="GO" id="GO:0003676">
    <property type="term" value="F:nucleic acid binding"/>
    <property type="evidence" value="ECO:0007669"/>
    <property type="project" value="InterPro"/>
</dbReference>
<dbReference type="Proteomes" id="UP000438429">
    <property type="component" value="Unassembled WGS sequence"/>
</dbReference>
<dbReference type="AlphaFoldDB" id="A0A6A4THY2"/>
<evidence type="ECO:0000259" key="2">
    <source>
        <dbReference type="Pfam" id="PF01612"/>
    </source>
</evidence>
<dbReference type="GO" id="GO:0034587">
    <property type="term" value="P:piRNA processing"/>
    <property type="evidence" value="ECO:0007669"/>
    <property type="project" value="TreeGrafter"/>
</dbReference>